<evidence type="ECO:0000313" key="2">
    <source>
        <dbReference type="Proteomes" id="UP000886501"/>
    </source>
</evidence>
<comment type="caution">
    <text evidence="1">The sequence shown here is derived from an EMBL/GenBank/DDBJ whole genome shotgun (WGS) entry which is preliminary data.</text>
</comment>
<name>A0ACB6ZTQ8_THEGA</name>
<protein>
    <submittedName>
        <fullName evidence="1">DUF1671-domain-containing protein</fullName>
    </submittedName>
</protein>
<evidence type="ECO:0000313" key="1">
    <source>
        <dbReference type="EMBL" id="KAF9653185.1"/>
    </source>
</evidence>
<dbReference type="EMBL" id="MU117965">
    <property type="protein sequence ID" value="KAF9653185.1"/>
    <property type="molecule type" value="Genomic_DNA"/>
</dbReference>
<reference evidence="1" key="2">
    <citation type="journal article" date="2020" name="Nat. Commun.">
        <title>Large-scale genome sequencing of mycorrhizal fungi provides insights into the early evolution of symbiotic traits.</title>
        <authorList>
            <person name="Miyauchi S."/>
            <person name="Kiss E."/>
            <person name="Kuo A."/>
            <person name="Drula E."/>
            <person name="Kohler A."/>
            <person name="Sanchez-Garcia M."/>
            <person name="Morin E."/>
            <person name="Andreopoulos B."/>
            <person name="Barry K.W."/>
            <person name="Bonito G."/>
            <person name="Buee M."/>
            <person name="Carver A."/>
            <person name="Chen C."/>
            <person name="Cichocki N."/>
            <person name="Clum A."/>
            <person name="Culley D."/>
            <person name="Crous P.W."/>
            <person name="Fauchery L."/>
            <person name="Girlanda M."/>
            <person name="Hayes R.D."/>
            <person name="Keri Z."/>
            <person name="LaButti K."/>
            <person name="Lipzen A."/>
            <person name="Lombard V."/>
            <person name="Magnuson J."/>
            <person name="Maillard F."/>
            <person name="Murat C."/>
            <person name="Nolan M."/>
            <person name="Ohm R.A."/>
            <person name="Pangilinan J."/>
            <person name="Pereira M.F."/>
            <person name="Perotto S."/>
            <person name="Peter M."/>
            <person name="Pfister S."/>
            <person name="Riley R."/>
            <person name="Sitrit Y."/>
            <person name="Stielow J.B."/>
            <person name="Szollosi G."/>
            <person name="Zifcakova L."/>
            <person name="Stursova M."/>
            <person name="Spatafora J.W."/>
            <person name="Tedersoo L."/>
            <person name="Vaario L.M."/>
            <person name="Yamada A."/>
            <person name="Yan M."/>
            <person name="Wang P."/>
            <person name="Xu J."/>
            <person name="Bruns T."/>
            <person name="Baldrian P."/>
            <person name="Vilgalys R."/>
            <person name="Dunand C."/>
            <person name="Henrissat B."/>
            <person name="Grigoriev I.V."/>
            <person name="Hibbett D."/>
            <person name="Nagy L.G."/>
            <person name="Martin F.M."/>
        </authorList>
    </citation>
    <scope>NUCLEOTIDE SEQUENCE</scope>
    <source>
        <strain evidence="1">P2</strain>
    </source>
</reference>
<reference evidence="1" key="1">
    <citation type="submission" date="2019-10" db="EMBL/GenBank/DDBJ databases">
        <authorList>
            <consortium name="DOE Joint Genome Institute"/>
            <person name="Kuo A."/>
            <person name="Miyauchi S."/>
            <person name="Kiss E."/>
            <person name="Drula E."/>
            <person name="Kohler A."/>
            <person name="Sanchez-Garcia M."/>
            <person name="Andreopoulos B."/>
            <person name="Barry K.W."/>
            <person name="Bonito G."/>
            <person name="Buee M."/>
            <person name="Carver A."/>
            <person name="Chen C."/>
            <person name="Cichocki N."/>
            <person name="Clum A."/>
            <person name="Culley D."/>
            <person name="Crous P.W."/>
            <person name="Fauchery L."/>
            <person name="Girlanda M."/>
            <person name="Hayes R."/>
            <person name="Keri Z."/>
            <person name="Labutti K."/>
            <person name="Lipzen A."/>
            <person name="Lombard V."/>
            <person name="Magnuson J."/>
            <person name="Maillard F."/>
            <person name="Morin E."/>
            <person name="Murat C."/>
            <person name="Nolan M."/>
            <person name="Ohm R."/>
            <person name="Pangilinan J."/>
            <person name="Pereira M."/>
            <person name="Perotto S."/>
            <person name="Peter M."/>
            <person name="Riley R."/>
            <person name="Sitrit Y."/>
            <person name="Stielow B."/>
            <person name="Szollosi G."/>
            <person name="Zifcakova L."/>
            <person name="Stursova M."/>
            <person name="Spatafora J.W."/>
            <person name="Tedersoo L."/>
            <person name="Vaario L.-M."/>
            <person name="Yamada A."/>
            <person name="Yan M."/>
            <person name="Wang P."/>
            <person name="Xu J."/>
            <person name="Bruns T."/>
            <person name="Baldrian P."/>
            <person name="Vilgalys R."/>
            <person name="Henrissat B."/>
            <person name="Grigoriev I.V."/>
            <person name="Hibbett D."/>
            <person name="Nagy L.G."/>
            <person name="Martin F.M."/>
        </authorList>
    </citation>
    <scope>NUCLEOTIDE SEQUENCE</scope>
    <source>
        <strain evidence="1">P2</strain>
    </source>
</reference>
<dbReference type="Proteomes" id="UP000886501">
    <property type="component" value="Unassembled WGS sequence"/>
</dbReference>
<sequence>MSSVKGGRDEVEFLYSKPPEPFSCQFCGMDLSKLKEGKRQAHYEDHLSNQGSTSSSGPVQNSPSDKKNVFWCPSSESLPPSNVTPNLIPTLKKALIVSHQSGVTRKAVLCYDKSVYVGVERWDLTWGCGYRNFLMACVALMEQTTQPGYVKLLKKPIPPGVDNLQRWIENAWDLSYDAEGASQLRRQLLGTSKWIGTAELYVAFISRGVPCELVDFHSDQTDCAAQKVVRWITNYFSPSQGGVQTVHDVLSGAVTVTKCMPVVLQHVGHSRTVVGYEIQKNGECNLLVFDPSKSLRPPLRAAVLELSGGLGTSSHTSRDRKLVARIKDTMLHPINEMKARKRKESPGVIDLTSPTQKRSRSTSGNAIIVVEEDTETPQSMIIDGERQPDRSPSVEIQDERSLTKGDMMKHVLNWSRLSVKQIRRRDKYQILHFPLTAPLTDGEKSQRKVVTSLKL</sequence>
<organism evidence="1 2">
    <name type="scientific">Thelephora ganbajun</name>
    <name type="common">Ganba fungus</name>
    <dbReference type="NCBI Taxonomy" id="370292"/>
    <lineage>
        <taxon>Eukaryota</taxon>
        <taxon>Fungi</taxon>
        <taxon>Dikarya</taxon>
        <taxon>Basidiomycota</taxon>
        <taxon>Agaricomycotina</taxon>
        <taxon>Agaricomycetes</taxon>
        <taxon>Thelephorales</taxon>
        <taxon>Thelephoraceae</taxon>
        <taxon>Thelephora</taxon>
    </lineage>
</organism>
<keyword evidence="2" id="KW-1185">Reference proteome</keyword>
<accession>A0ACB6ZTQ8</accession>
<proteinExistence type="predicted"/>
<gene>
    <name evidence="1" type="ORF">BDM02DRAFT_2151287</name>
</gene>